<dbReference type="Gene3D" id="3.40.50.1820">
    <property type="entry name" value="alpha/beta hydrolase"/>
    <property type="match status" value="1"/>
</dbReference>
<sequence length="312" mass="35014">MSRSNQIIQKERASIVKPPFDLGADNATGSYFASLEDGHRIYYNCWKPNGPIKAQILFFHGLGEHCRRYDRIFDKFASAGILVVAMDWRGHGRTVYRNAGGLKGFHTSFTQVHLDALHLLTLSPAPQGTPCLLALSFTHAQKQKLPSLRGVIAQAPAIAPGKPVPWLIKIIANWLGGFDLFGRYTENNQLELDGLCSDEGVVRDYLRDPLVHGMISLRLVKDMLQHAHTLITFAKQFTTPLIVYHAFSDKFTDPRASEEFVLACGSKDKKYYGFKDARGLEHEIHNEPSVKDRIVSEYIAWIHERATGPTGK</sequence>
<organism evidence="2 3">
    <name type="scientific">Rhizoclosmatium globosum</name>
    <dbReference type="NCBI Taxonomy" id="329046"/>
    <lineage>
        <taxon>Eukaryota</taxon>
        <taxon>Fungi</taxon>
        <taxon>Fungi incertae sedis</taxon>
        <taxon>Chytridiomycota</taxon>
        <taxon>Chytridiomycota incertae sedis</taxon>
        <taxon>Chytridiomycetes</taxon>
        <taxon>Chytridiales</taxon>
        <taxon>Chytriomycetaceae</taxon>
        <taxon>Rhizoclosmatium</taxon>
    </lineage>
</organism>
<dbReference type="STRING" id="329046.A0A1Y2D2Z8"/>
<dbReference type="AlphaFoldDB" id="A0A1Y2D2Z8"/>
<keyword evidence="2" id="KW-0378">Hydrolase</keyword>
<dbReference type="InterPro" id="IPR051044">
    <property type="entry name" value="MAG_DAG_Lipase"/>
</dbReference>
<accession>A0A1Y2D2Z8</accession>
<dbReference type="InterPro" id="IPR022742">
    <property type="entry name" value="Hydrolase_4"/>
</dbReference>
<dbReference type="OrthoDB" id="10249433at2759"/>
<gene>
    <name evidence="2" type="ORF">BCR33DRAFT_711349</name>
</gene>
<dbReference type="EMBL" id="MCGO01000002">
    <property type="protein sequence ID" value="ORY52945.1"/>
    <property type="molecule type" value="Genomic_DNA"/>
</dbReference>
<protein>
    <submittedName>
        <fullName evidence="2">Alpha/beta-hydrolase</fullName>
    </submittedName>
</protein>
<dbReference type="Pfam" id="PF12146">
    <property type="entry name" value="Hydrolase_4"/>
    <property type="match status" value="1"/>
</dbReference>
<name>A0A1Y2D2Z8_9FUNG</name>
<dbReference type="PANTHER" id="PTHR11614">
    <property type="entry name" value="PHOSPHOLIPASE-RELATED"/>
    <property type="match status" value="1"/>
</dbReference>
<dbReference type="Proteomes" id="UP000193642">
    <property type="component" value="Unassembled WGS sequence"/>
</dbReference>
<reference evidence="2 3" key="1">
    <citation type="submission" date="2016-07" db="EMBL/GenBank/DDBJ databases">
        <title>Pervasive Adenine N6-methylation of Active Genes in Fungi.</title>
        <authorList>
            <consortium name="DOE Joint Genome Institute"/>
            <person name="Mondo S.J."/>
            <person name="Dannebaum R.O."/>
            <person name="Kuo R.C."/>
            <person name="Labutti K."/>
            <person name="Haridas S."/>
            <person name="Kuo A."/>
            <person name="Salamov A."/>
            <person name="Ahrendt S.R."/>
            <person name="Lipzen A."/>
            <person name="Sullivan W."/>
            <person name="Andreopoulos W.B."/>
            <person name="Clum A."/>
            <person name="Lindquist E."/>
            <person name="Daum C."/>
            <person name="Ramamoorthy G.K."/>
            <person name="Gryganskyi A."/>
            <person name="Culley D."/>
            <person name="Magnuson J.K."/>
            <person name="James T.Y."/>
            <person name="O'Malley M.A."/>
            <person name="Stajich J.E."/>
            <person name="Spatafora J.W."/>
            <person name="Visel A."/>
            <person name="Grigoriev I.V."/>
        </authorList>
    </citation>
    <scope>NUCLEOTIDE SEQUENCE [LARGE SCALE GENOMIC DNA]</scope>
    <source>
        <strain evidence="2 3">JEL800</strain>
    </source>
</reference>
<proteinExistence type="predicted"/>
<evidence type="ECO:0000259" key="1">
    <source>
        <dbReference type="Pfam" id="PF12146"/>
    </source>
</evidence>
<keyword evidence="3" id="KW-1185">Reference proteome</keyword>
<dbReference type="GO" id="GO:0016787">
    <property type="term" value="F:hydrolase activity"/>
    <property type="evidence" value="ECO:0007669"/>
    <property type="project" value="UniProtKB-KW"/>
</dbReference>
<evidence type="ECO:0000313" key="3">
    <source>
        <dbReference type="Proteomes" id="UP000193642"/>
    </source>
</evidence>
<dbReference type="SUPFAM" id="SSF53474">
    <property type="entry name" value="alpha/beta-Hydrolases"/>
    <property type="match status" value="1"/>
</dbReference>
<comment type="caution">
    <text evidence="2">The sequence shown here is derived from an EMBL/GenBank/DDBJ whole genome shotgun (WGS) entry which is preliminary data.</text>
</comment>
<feature type="domain" description="Serine aminopeptidase S33" evidence="1">
    <location>
        <begin position="51"/>
        <end position="288"/>
    </location>
</feature>
<dbReference type="InterPro" id="IPR029058">
    <property type="entry name" value="AB_hydrolase_fold"/>
</dbReference>
<evidence type="ECO:0000313" key="2">
    <source>
        <dbReference type="EMBL" id="ORY52945.1"/>
    </source>
</evidence>